<gene>
    <name evidence="1" type="ORF">L1049_020601</name>
</gene>
<dbReference type="EMBL" id="JBBPBK010000001">
    <property type="protein sequence ID" value="KAK9292626.1"/>
    <property type="molecule type" value="Genomic_DNA"/>
</dbReference>
<protein>
    <submittedName>
        <fullName evidence="1">Uncharacterized protein</fullName>
    </submittedName>
</protein>
<dbReference type="Proteomes" id="UP001415857">
    <property type="component" value="Unassembled WGS sequence"/>
</dbReference>
<evidence type="ECO:0000313" key="2">
    <source>
        <dbReference type="Proteomes" id="UP001415857"/>
    </source>
</evidence>
<sequence>MSNLPSSSASTSASSQFTYTNGSYFPMPFHLQQSDPSMTAAVQYPKPYVPPPTMPAVQVPAPPVKVPVYPAPAPVAGVYTLPQYQQVRLLIPYHFAFNITPCFIN</sequence>
<name>A0AAP0S857_LIQFO</name>
<keyword evidence="2" id="KW-1185">Reference proteome</keyword>
<evidence type="ECO:0000313" key="1">
    <source>
        <dbReference type="EMBL" id="KAK9292626.1"/>
    </source>
</evidence>
<reference evidence="1 2" key="1">
    <citation type="journal article" date="2024" name="Plant J.">
        <title>Genome sequences and population genomics reveal climatic adaptation and genomic divergence between two closely related sweetgum species.</title>
        <authorList>
            <person name="Xu W.Q."/>
            <person name="Ren C.Q."/>
            <person name="Zhang X.Y."/>
            <person name="Comes H.P."/>
            <person name="Liu X.H."/>
            <person name="Li Y.G."/>
            <person name="Kettle C.J."/>
            <person name="Jalonen R."/>
            <person name="Gaisberger H."/>
            <person name="Ma Y.Z."/>
            <person name="Qiu Y.X."/>
        </authorList>
    </citation>
    <scope>NUCLEOTIDE SEQUENCE [LARGE SCALE GENOMIC DNA]</scope>
    <source>
        <strain evidence="1">Hangzhou</strain>
    </source>
</reference>
<organism evidence="1 2">
    <name type="scientific">Liquidambar formosana</name>
    <name type="common">Formosan gum</name>
    <dbReference type="NCBI Taxonomy" id="63359"/>
    <lineage>
        <taxon>Eukaryota</taxon>
        <taxon>Viridiplantae</taxon>
        <taxon>Streptophyta</taxon>
        <taxon>Embryophyta</taxon>
        <taxon>Tracheophyta</taxon>
        <taxon>Spermatophyta</taxon>
        <taxon>Magnoliopsida</taxon>
        <taxon>eudicotyledons</taxon>
        <taxon>Gunneridae</taxon>
        <taxon>Pentapetalae</taxon>
        <taxon>Saxifragales</taxon>
        <taxon>Altingiaceae</taxon>
        <taxon>Liquidambar</taxon>
    </lineage>
</organism>
<accession>A0AAP0S857</accession>
<proteinExistence type="predicted"/>
<dbReference type="AlphaFoldDB" id="A0AAP0S857"/>
<comment type="caution">
    <text evidence="1">The sequence shown here is derived from an EMBL/GenBank/DDBJ whole genome shotgun (WGS) entry which is preliminary data.</text>
</comment>